<dbReference type="Proteomes" id="UP000887580">
    <property type="component" value="Unplaced"/>
</dbReference>
<dbReference type="WBParaSite" id="PS1159_v2.g16709.t1">
    <property type="protein sequence ID" value="PS1159_v2.g16709.t1"/>
    <property type="gene ID" value="PS1159_v2.g16709"/>
</dbReference>
<accession>A0AC35FGW9</accession>
<reference evidence="2" key="1">
    <citation type="submission" date="2022-11" db="UniProtKB">
        <authorList>
            <consortium name="WormBaseParasite"/>
        </authorList>
    </citation>
    <scope>IDENTIFICATION</scope>
</reference>
<proteinExistence type="predicted"/>
<organism evidence="1 2">
    <name type="scientific">Panagrolaimus sp. PS1159</name>
    <dbReference type="NCBI Taxonomy" id="55785"/>
    <lineage>
        <taxon>Eukaryota</taxon>
        <taxon>Metazoa</taxon>
        <taxon>Ecdysozoa</taxon>
        <taxon>Nematoda</taxon>
        <taxon>Chromadorea</taxon>
        <taxon>Rhabditida</taxon>
        <taxon>Tylenchina</taxon>
        <taxon>Panagrolaimomorpha</taxon>
        <taxon>Panagrolaimoidea</taxon>
        <taxon>Panagrolaimidae</taxon>
        <taxon>Panagrolaimus</taxon>
    </lineage>
</organism>
<protein>
    <submittedName>
        <fullName evidence="2">RNA polymerase alpha subunit</fullName>
    </submittedName>
</protein>
<evidence type="ECO:0000313" key="1">
    <source>
        <dbReference type="Proteomes" id="UP000887580"/>
    </source>
</evidence>
<name>A0AC35FGW9_9BILA</name>
<evidence type="ECO:0000313" key="2">
    <source>
        <dbReference type="WBParaSite" id="PS1159_v2.g16709.t1"/>
    </source>
</evidence>
<sequence>MAYSNSVIKANHFLVELLPEARNGFLLAMQKFGPNHKTSRTFTESNIPGIESLSIITTYENIVLRNNFSPEYICDLNNEFELVICGKYSNYMVNLPFTIINKKEQWSLCCKINFTLHLSQLLDKGLYVVVSIPLYGIQAVINYNCFTKDVTVTYRLAVLDGTLEDRNKASSDGCKLFCLNVDIIKNKIDKRIFEAKPTVYDIQPPTPLRQH</sequence>